<organism evidence="4 5">
    <name type="scientific">Marinobacter nitratireducens</name>
    <dbReference type="NCBI Taxonomy" id="1137280"/>
    <lineage>
        <taxon>Bacteria</taxon>
        <taxon>Pseudomonadati</taxon>
        <taxon>Pseudomonadota</taxon>
        <taxon>Gammaproteobacteria</taxon>
        <taxon>Pseudomonadales</taxon>
        <taxon>Marinobacteraceae</taxon>
        <taxon>Marinobacter</taxon>
    </lineage>
</organism>
<name>A0A072MZW4_9GAMM</name>
<dbReference type="PANTHER" id="PTHR35936:SF25">
    <property type="entry name" value="ABC TRANSPORTER SUBSTRATE-BINDING PROTEIN"/>
    <property type="match status" value="1"/>
</dbReference>
<proteinExistence type="inferred from homology"/>
<evidence type="ECO:0000256" key="2">
    <source>
        <dbReference type="ARBA" id="ARBA00022729"/>
    </source>
</evidence>
<comment type="caution">
    <text evidence="4">The sequence shown here is derived from an EMBL/GenBank/DDBJ whole genome shotgun (WGS) entry which is preliminary data.</text>
</comment>
<comment type="similarity">
    <text evidence="1">Belongs to the bacterial solute-binding protein 3 family.</text>
</comment>
<dbReference type="STRING" id="1137280.D777_02733"/>
<dbReference type="EMBL" id="ANIE01000007">
    <property type="protein sequence ID" value="KEF30791.1"/>
    <property type="molecule type" value="Genomic_DNA"/>
</dbReference>
<feature type="domain" description="Solute-binding protein family 3/N-terminal" evidence="3">
    <location>
        <begin position="30"/>
        <end position="235"/>
    </location>
</feature>
<dbReference type="SUPFAM" id="SSF53850">
    <property type="entry name" value="Periplasmic binding protein-like II"/>
    <property type="match status" value="1"/>
</dbReference>
<keyword evidence="2" id="KW-0732">Signal</keyword>
<gene>
    <name evidence="4" type="ORF">D777_02733</name>
</gene>
<dbReference type="InterPro" id="IPR001638">
    <property type="entry name" value="Solute-binding_3/MltF_N"/>
</dbReference>
<keyword evidence="5" id="KW-1185">Reference proteome</keyword>
<dbReference type="Proteomes" id="UP000035057">
    <property type="component" value="Unassembled WGS sequence"/>
</dbReference>
<sequence>MPSPTRPDAVVTIAADPWCPHNCTAGSPDEGYAVDIAREAFALSGIKVQYVNMSWARALQQTESGHIDAVVGAFVSDAPNFVFPDQASGYSRTALFTNPESDWQWEGIESLQDQTLMVINGYSYSPEIDAYVDRHKDDPARVLVLSGTSPLNRAIELLEQGRSDVFPEDQAVMNWTIRNSDHSIVPRQAAMIYESPFYIAFSPAKSDSPKLSKLLSQGIIKLRESGKFEQILAPYGLSQP</sequence>
<dbReference type="Pfam" id="PF00497">
    <property type="entry name" value="SBP_bac_3"/>
    <property type="match status" value="1"/>
</dbReference>
<dbReference type="Gene3D" id="3.40.190.10">
    <property type="entry name" value="Periplasmic binding protein-like II"/>
    <property type="match status" value="2"/>
</dbReference>
<evidence type="ECO:0000313" key="5">
    <source>
        <dbReference type="Proteomes" id="UP000035057"/>
    </source>
</evidence>
<evidence type="ECO:0000259" key="3">
    <source>
        <dbReference type="Pfam" id="PF00497"/>
    </source>
</evidence>
<dbReference type="PANTHER" id="PTHR35936">
    <property type="entry name" value="MEMBRANE-BOUND LYTIC MUREIN TRANSGLYCOSYLASE F"/>
    <property type="match status" value="1"/>
</dbReference>
<dbReference type="AlphaFoldDB" id="A0A072MZW4"/>
<evidence type="ECO:0000256" key="1">
    <source>
        <dbReference type="ARBA" id="ARBA00010333"/>
    </source>
</evidence>
<dbReference type="PATRIC" id="fig|1137280.3.peg.2551"/>
<accession>A0A072MZW4</accession>
<reference evidence="4 5" key="1">
    <citation type="submission" date="2012-12" db="EMBL/GenBank/DDBJ databases">
        <title>Genome assembly of Marinobacter sp. AK21.</title>
        <authorList>
            <person name="Khatri I."/>
            <person name="Kumar R."/>
            <person name="Vaidya B."/>
            <person name="Subramanian S."/>
            <person name="Pinnaka A."/>
        </authorList>
    </citation>
    <scope>NUCLEOTIDE SEQUENCE [LARGE SCALE GENOMIC DNA]</scope>
    <source>
        <strain evidence="4 5">AK21</strain>
    </source>
</reference>
<protein>
    <recommendedName>
        <fullName evidence="3">Solute-binding protein family 3/N-terminal domain-containing protein</fullName>
    </recommendedName>
</protein>
<evidence type="ECO:0000313" key="4">
    <source>
        <dbReference type="EMBL" id="KEF30791.1"/>
    </source>
</evidence>